<dbReference type="AlphaFoldDB" id="A0AAP0QPI1"/>
<accession>A0AAP0QPI1</accession>
<name>A0AAP0QPI1_9ROSI</name>
<proteinExistence type="predicted"/>
<evidence type="ECO:0000313" key="1">
    <source>
        <dbReference type="EMBL" id="KAK9202235.1"/>
    </source>
</evidence>
<organism evidence="1 2">
    <name type="scientific">Citrus x changshan-huyou</name>
    <dbReference type="NCBI Taxonomy" id="2935761"/>
    <lineage>
        <taxon>Eukaryota</taxon>
        <taxon>Viridiplantae</taxon>
        <taxon>Streptophyta</taxon>
        <taxon>Embryophyta</taxon>
        <taxon>Tracheophyta</taxon>
        <taxon>Spermatophyta</taxon>
        <taxon>Magnoliopsida</taxon>
        <taxon>eudicotyledons</taxon>
        <taxon>Gunneridae</taxon>
        <taxon>Pentapetalae</taxon>
        <taxon>rosids</taxon>
        <taxon>malvids</taxon>
        <taxon>Sapindales</taxon>
        <taxon>Rutaceae</taxon>
        <taxon>Aurantioideae</taxon>
        <taxon>Citrus</taxon>
    </lineage>
</organism>
<dbReference type="Proteomes" id="UP001428341">
    <property type="component" value="Unassembled WGS sequence"/>
</dbReference>
<dbReference type="EMBL" id="JBCGBO010000005">
    <property type="protein sequence ID" value="KAK9202235.1"/>
    <property type="molecule type" value="Genomic_DNA"/>
</dbReference>
<dbReference type="PANTHER" id="PTHR33978">
    <property type="entry name" value="SERINE/THREONINE-KINASE"/>
    <property type="match status" value="1"/>
</dbReference>
<gene>
    <name evidence="1" type="ORF">WN944_017445</name>
</gene>
<reference evidence="1 2" key="1">
    <citation type="submission" date="2024-05" db="EMBL/GenBank/DDBJ databases">
        <title>Haplotype-resolved chromosome-level genome assembly of Huyou (Citrus changshanensis).</title>
        <authorList>
            <person name="Miao C."/>
            <person name="Chen W."/>
            <person name="Wu Y."/>
            <person name="Wang L."/>
            <person name="Zhao S."/>
            <person name="Grierson D."/>
            <person name="Xu C."/>
            <person name="Chen K."/>
        </authorList>
    </citation>
    <scope>NUCLEOTIDE SEQUENCE [LARGE SCALE GENOMIC DNA]</scope>
    <source>
        <strain evidence="1">01-14</strain>
        <tissue evidence="1">Leaf</tissue>
    </source>
</reference>
<keyword evidence="2" id="KW-1185">Reference proteome</keyword>
<evidence type="ECO:0000313" key="2">
    <source>
        <dbReference type="Proteomes" id="UP001428341"/>
    </source>
</evidence>
<comment type="caution">
    <text evidence="1">The sequence shown here is derived from an EMBL/GenBank/DDBJ whole genome shotgun (WGS) entry which is preliminary data.</text>
</comment>
<protein>
    <submittedName>
        <fullName evidence="1">Uncharacterized protein</fullName>
    </submittedName>
</protein>
<sequence>MSVCRAALANLEGNLVTLREISRPIKMTKKSERTEIEAEEASMATWDCGSPLYDSYELVSLDHLIQRHLMVIPSLGRSKRLSSNYYYQYDVQDTSSLAVTRGNSSSSIMSTFSEFVGSRHAITAQRPGFSGKSQLIWASKRIKTFKVVKSNCRVE</sequence>
<dbReference type="PANTHER" id="PTHR33978:SF18">
    <property type="entry name" value="OS01G0656300 PROTEIN"/>
    <property type="match status" value="1"/>
</dbReference>